<keyword evidence="1" id="KW-0479">Metal-binding</keyword>
<sequence>MLVCSWSCCRKHLAHPDELQRHQHTCTGEKRFACSECPKSFLKGGNLSKLSRPTGVNLLQYLAWCFQLIRPFKIHFTHRTKKGGLGISLGGGTLPLDNEASLEGCNNATTLAFITTSLETICPEDIQWHPCHTVWHLLPSPLSSKASEEPDRGSPPRLRAPAHYQGDDHYHPEGHTHCRSLSWGPQLTGTYWMPNCHIAVHSNGSDQAYAHVPIDQELMDPGPCRSTSAPQADSPPLIDPTIPYAQDATLPAWPLVGVLGHAGVCEQDPQPALRADEKPKLTTGWRCTRMLSAVSGSCSRPQKAHRYLQSGFHHCHEGDLQGEKRGELAQITPANTEFAKREATHLKDMETNGVELAVTESAVLVQGDADVAGTSTLRNGEGEAGIAGASAQLKETQLALAPHLREIFPVEKTRSKNCPGTSFKKVLRKSIRQKGLYPVTGVPAPVKAPDFTEESPLLLVLSGSSKLDCKPSIPSIILFLNFCPIYLTTPPEQGRQTRVEQFLYYLTLGRSIF</sequence>
<feature type="domain" description="C2H2-type" evidence="2">
    <location>
        <begin position="2"/>
        <end position="31"/>
    </location>
</feature>
<keyword evidence="1" id="KW-0863">Zinc-finger</keyword>
<dbReference type="SUPFAM" id="SSF57667">
    <property type="entry name" value="beta-beta-alpha zinc fingers"/>
    <property type="match status" value="1"/>
</dbReference>
<dbReference type="Gene3D" id="3.30.160.60">
    <property type="entry name" value="Classic Zinc Finger"/>
    <property type="match status" value="1"/>
</dbReference>
<evidence type="ECO:0000256" key="1">
    <source>
        <dbReference type="PROSITE-ProRule" id="PRU00042"/>
    </source>
</evidence>
<keyword evidence="1" id="KW-0862">Zinc</keyword>
<dbReference type="PROSITE" id="PS50157">
    <property type="entry name" value="ZINC_FINGER_C2H2_2"/>
    <property type="match status" value="1"/>
</dbReference>
<dbReference type="EMBL" id="LZPO01017287">
    <property type="protein sequence ID" value="OBS81215.1"/>
    <property type="molecule type" value="Genomic_DNA"/>
</dbReference>
<name>A0A1A6HT84_NEOLE</name>
<evidence type="ECO:0000259" key="2">
    <source>
        <dbReference type="PROSITE" id="PS50157"/>
    </source>
</evidence>
<protein>
    <recommendedName>
        <fullName evidence="2">C2H2-type domain-containing protein</fullName>
    </recommendedName>
</protein>
<dbReference type="InterPro" id="IPR036236">
    <property type="entry name" value="Znf_C2H2_sf"/>
</dbReference>
<dbReference type="AlphaFoldDB" id="A0A1A6HT84"/>
<comment type="caution">
    <text evidence="3">The sequence shown here is derived from an EMBL/GenBank/DDBJ whole genome shotgun (WGS) entry which is preliminary data.</text>
</comment>
<proteinExistence type="predicted"/>
<evidence type="ECO:0000313" key="3">
    <source>
        <dbReference type="EMBL" id="OBS81215.1"/>
    </source>
</evidence>
<dbReference type="GO" id="GO:0008270">
    <property type="term" value="F:zinc ion binding"/>
    <property type="evidence" value="ECO:0007669"/>
    <property type="project" value="UniProtKB-KW"/>
</dbReference>
<evidence type="ECO:0000313" key="4">
    <source>
        <dbReference type="Proteomes" id="UP000092124"/>
    </source>
</evidence>
<dbReference type="InterPro" id="IPR013087">
    <property type="entry name" value="Znf_C2H2_type"/>
</dbReference>
<gene>
    <name evidence="3" type="ORF">A6R68_20616</name>
</gene>
<dbReference type="OrthoDB" id="4748970at2759"/>
<dbReference type="STRING" id="56216.A0A1A6HT84"/>
<keyword evidence="4" id="KW-1185">Reference proteome</keyword>
<dbReference type="Proteomes" id="UP000092124">
    <property type="component" value="Unassembled WGS sequence"/>
</dbReference>
<organism evidence="3 4">
    <name type="scientific">Neotoma lepida</name>
    <name type="common">Desert woodrat</name>
    <dbReference type="NCBI Taxonomy" id="56216"/>
    <lineage>
        <taxon>Eukaryota</taxon>
        <taxon>Metazoa</taxon>
        <taxon>Chordata</taxon>
        <taxon>Craniata</taxon>
        <taxon>Vertebrata</taxon>
        <taxon>Euteleostomi</taxon>
        <taxon>Mammalia</taxon>
        <taxon>Eutheria</taxon>
        <taxon>Euarchontoglires</taxon>
        <taxon>Glires</taxon>
        <taxon>Rodentia</taxon>
        <taxon>Myomorpha</taxon>
        <taxon>Muroidea</taxon>
        <taxon>Cricetidae</taxon>
        <taxon>Neotominae</taxon>
        <taxon>Neotoma</taxon>
    </lineage>
</organism>
<reference evidence="3 4" key="1">
    <citation type="submission" date="2016-06" db="EMBL/GenBank/DDBJ databases">
        <title>The Draft Genome Sequence and Annotation of the Desert Woodrat Neotoma lepida.</title>
        <authorList>
            <person name="Campbell M."/>
            <person name="Oakeson K.F."/>
            <person name="Yandell M."/>
            <person name="Halpert J.R."/>
            <person name="Dearing D."/>
        </authorList>
    </citation>
    <scope>NUCLEOTIDE SEQUENCE [LARGE SCALE GENOMIC DNA]</scope>
    <source>
        <strain evidence="3">417</strain>
        <tissue evidence="3">Liver</tissue>
    </source>
</reference>
<accession>A0A1A6HT84</accession>